<dbReference type="SUPFAM" id="SSF50475">
    <property type="entry name" value="FMN-binding split barrel"/>
    <property type="match status" value="1"/>
</dbReference>
<dbReference type="GO" id="GO:0008615">
    <property type="term" value="P:pyridoxine biosynthetic process"/>
    <property type="evidence" value="ECO:0007669"/>
    <property type="project" value="UniProtKB-UniRule"/>
</dbReference>
<dbReference type="PIRSF" id="PIRSF000190">
    <property type="entry name" value="Pyd_amn-ph_oxd"/>
    <property type="match status" value="1"/>
</dbReference>
<dbReference type="InterPro" id="IPR019576">
    <property type="entry name" value="Pyridoxamine_oxidase_dimer_C"/>
</dbReference>
<dbReference type="PANTHER" id="PTHR10851:SF0">
    <property type="entry name" value="PYRIDOXINE-5'-PHOSPHATE OXIDASE"/>
    <property type="match status" value="1"/>
</dbReference>
<comment type="pathway">
    <text evidence="1 9">Cofactor metabolism; pyridoxal 5'-phosphate salvage; pyridoxal 5'-phosphate from pyridoxamine 5'-phosphate: step 1/1.</text>
</comment>
<feature type="binding site" evidence="9 10">
    <location>
        <position position="71"/>
    </location>
    <ligand>
        <name>substrate</name>
    </ligand>
</feature>
<dbReference type="FunFam" id="2.30.110.10:FF:000005">
    <property type="entry name" value="NAD(P)H-hydrate epimerase"/>
    <property type="match status" value="1"/>
</dbReference>
<evidence type="ECO:0000256" key="2">
    <source>
        <dbReference type="ARBA" id="ARBA00005037"/>
    </source>
</evidence>
<feature type="binding site" evidence="9 11">
    <location>
        <begin position="66"/>
        <end position="71"/>
    </location>
    <ligand>
        <name>FMN</name>
        <dbReference type="ChEBI" id="CHEBI:58210"/>
    </ligand>
</feature>
<feature type="binding site" evidence="9 11">
    <location>
        <position position="190"/>
    </location>
    <ligand>
        <name>FMN</name>
        <dbReference type="ChEBI" id="CHEBI:58210"/>
    </ligand>
</feature>
<comment type="cofactor">
    <cofactor evidence="9 11">
        <name>FMN</name>
        <dbReference type="ChEBI" id="CHEBI:58210"/>
    </cofactor>
    <text evidence="9 11">Binds 1 FMN per subunit.</text>
</comment>
<feature type="domain" description="Pyridoxamine 5'-phosphate oxidase N-terminal" evidence="12">
    <location>
        <begin position="40"/>
        <end position="162"/>
    </location>
</feature>
<keyword evidence="8 9" id="KW-0664">Pyridoxine biosynthesis</keyword>
<dbReference type="PROSITE" id="PS01064">
    <property type="entry name" value="PYRIDOX_OXIDASE"/>
    <property type="match status" value="1"/>
</dbReference>
<dbReference type="Gene3D" id="2.30.110.10">
    <property type="entry name" value="Electron Transport, Fmn-binding Protein, Chain A"/>
    <property type="match status" value="1"/>
</dbReference>
<feature type="binding site" evidence="9 11">
    <location>
        <position position="110"/>
    </location>
    <ligand>
        <name>FMN</name>
        <dbReference type="ChEBI" id="CHEBI:58210"/>
    </ligand>
</feature>
<feature type="domain" description="Pyridoxine 5'-phosphate oxidase dimerisation C-terminal" evidence="13">
    <location>
        <begin position="177"/>
        <end position="217"/>
    </location>
</feature>
<dbReference type="GO" id="GO:0004733">
    <property type="term" value="F:pyridoxamine phosphate oxidase activity"/>
    <property type="evidence" value="ECO:0007669"/>
    <property type="project" value="UniProtKB-UniRule"/>
</dbReference>
<dbReference type="EC" id="1.4.3.5" evidence="9"/>
<comment type="similarity">
    <text evidence="3 9">Belongs to the pyridoxamine 5'-phosphate oxidase family.</text>
</comment>
<accession>A0A2Z3H5D7</accession>
<comment type="pathway">
    <text evidence="2 9">Cofactor metabolism; pyridoxal 5'-phosphate salvage; pyridoxal 5'-phosphate from pyridoxine 5'-phosphate: step 1/1.</text>
</comment>
<evidence type="ECO:0000259" key="13">
    <source>
        <dbReference type="Pfam" id="PF10590"/>
    </source>
</evidence>
<evidence type="ECO:0000256" key="6">
    <source>
        <dbReference type="ARBA" id="ARBA00022643"/>
    </source>
</evidence>
<evidence type="ECO:0000256" key="10">
    <source>
        <dbReference type="PIRSR" id="PIRSR000190-1"/>
    </source>
</evidence>
<dbReference type="InterPro" id="IPR019740">
    <property type="entry name" value="Pyridox_Oxase_CS"/>
</dbReference>
<comment type="subunit">
    <text evidence="4 9">Homodimer.</text>
</comment>
<evidence type="ECO:0000313" key="14">
    <source>
        <dbReference type="EMBL" id="AWM38335.1"/>
    </source>
</evidence>
<dbReference type="PANTHER" id="PTHR10851">
    <property type="entry name" value="PYRIDOXINE-5-PHOSPHATE OXIDASE"/>
    <property type="match status" value="1"/>
</dbReference>
<dbReference type="GO" id="GO:0010181">
    <property type="term" value="F:FMN binding"/>
    <property type="evidence" value="ECO:0007669"/>
    <property type="project" value="UniProtKB-UniRule"/>
</dbReference>
<name>A0A2Z3H5D7_9BACT</name>
<feature type="binding site" evidence="9 10">
    <location>
        <begin position="196"/>
        <end position="198"/>
    </location>
    <ligand>
        <name>substrate</name>
    </ligand>
</feature>
<dbReference type="OrthoDB" id="9780392at2"/>
<keyword evidence="15" id="KW-1185">Reference proteome</keyword>
<dbReference type="UniPathway" id="UPA01068">
    <property type="reaction ID" value="UER00304"/>
</dbReference>
<reference evidence="14 15" key="1">
    <citation type="submission" date="2018-01" db="EMBL/GenBank/DDBJ databases">
        <title>G. obscuriglobus.</title>
        <authorList>
            <person name="Franke J."/>
            <person name="Blomberg W."/>
            <person name="Selmecki A."/>
        </authorList>
    </citation>
    <scope>NUCLEOTIDE SEQUENCE [LARGE SCALE GENOMIC DNA]</scope>
    <source>
        <strain evidence="14 15">DSM 5831</strain>
    </source>
</reference>
<proteinExistence type="inferred from homology"/>
<feature type="binding site" evidence="9 10">
    <location>
        <position position="136"/>
    </location>
    <ligand>
        <name>substrate</name>
    </ligand>
</feature>
<evidence type="ECO:0000256" key="1">
    <source>
        <dbReference type="ARBA" id="ARBA00004738"/>
    </source>
</evidence>
<dbReference type="NCBIfam" id="TIGR00558">
    <property type="entry name" value="pdxH"/>
    <property type="match status" value="1"/>
</dbReference>
<feature type="binding site" evidence="10">
    <location>
        <begin position="13"/>
        <end position="16"/>
    </location>
    <ligand>
        <name>substrate</name>
    </ligand>
</feature>
<evidence type="ECO:0000256" key="5">
    <source>
        <dbReference type="ARBA" id="ARBA00022630"/>
    </source>
</evidence>
<feature type="binding site" evidence="9 11">
    <location>
        <position position="87"/>
    </location>
    <ligand>
        <name>FMN</name>
        <dbReference type="ChEBI" id="CHEBI:58210"/>
    </ligand>
</feature>
<dbReference type="AlphaFoldDB" id="A0A2Z3H5D7"/>
<comment type="function">
    <text evidence="9">Catalyzes the oxidation of either pyridoxine 5'-phosphate (PNP) or pyridoxamine 5'-phosphate (PMP) into pyridoxal 5'-phosphate (PLP).</text>
</comment>
<feature type="binding site" evidence="9 11">
    <location>
        <position position="88"/>
    </location>
    <ligand>
        <name>FMN</name>
        <dbReference type="ChEBI" id="CHEBI:58210"/>
    </ligand>
</feature>
<evidence type="ECO:0000256" key="4">
    <source>
        <dbReference type="ARBA" id="ARBA00011738"/>
    </source>
</evidence>
<comment type="catalytic activity">
    <reaction evidence="9">
        <text>pyridoxine 5'-phosphate + O2 = pyridoxal 5'-phosphate + H2O2</text>
        <dbReference type="Rhea" id="RHEA:15149"/>
        <dbReference type="ChEBI" id="CHEBI:15379"/>
        <dbReference type="ChEBI" id="CHEBI:16240"/>
        <dbReference type="ChEBI" id="CHEBI:58589"/>
        <dbReference type="ChEBI" id="CHEBI:597326"/>
        <dbReference type="EC" id="1.4.3.5"/>
    </reaction>
</comment>
<sequence length="217" mass="24453">MPSEEQLRLADLRKEYSTGGLTETDAGADPFALFHKWFADALAADLTDPNAMILATVGPDQQPSARAVLLKALDDRGFTFFTNYDSRKGRELEANPRAALVFLWHPLERQVRVEGIAEMVSAAESDEYYKKRPLGSRLGAWASPQSAVIADREVLERAHAELTAKYPDGDPPRPQNWGGYRVIPTVIEFWQGRRSRLHDRIVFTRTGTSWTRERLAP</sequence>
<evidence type="ECO:0000256" key="7">
    <source>
        <dbReference type="ARBA" id="ARBA00023002"/>
    </source>
</evidence>
<feature type="binding site" evidence="9 10">
    <location>
        <position position="132"/>
    </location>
    <ligand>
        <name>substrate</name>
    </ligand>
</feature>
<dbReference type="Proteomes" id="UP000245802">
    <property type="component" value="Chromosome"/>
</dbReference>
<protein>
    <recommendedName>
        <fullName evidence="9">Pyridoxine/pyridoxamine 5'-phosphate oxidase</fullName>
        <ecNumber evidence="9">1.4.3.5</ecNumber>
    </recommendedName>
    <alternativeName>
        <fullName evidence="9">PNP/PMP oxidase</fullName>
        <shortName evidence="9">PNPOx</shortName>
    </alternativeName>
    <alternativeName>
        <fullName evidence="9">Pyridoxal 5'-phosphate synthase</fullName>
    </alternativeName>
</protein>
<dbReference type="KEGG" id="gog:C1280_15960"/>
<comment type="catalytic activity">
    <reaction evidence="9">
        <text>pyridoxamine 5'-phosphate + O2 + H2O = pyridoxal 5'-phosphate + H2O2 + NH4(+)</text>
        <dbReference type="Rhea" id="RHEA:15817"/>
        <dbReference type="ChEBI" id="CHEBI:15377"/>
        <dbReference type="ChEBI" id="CHEBI:15379"/>
        <dbReference type="ChEBI" id="CHEBI:16240"/>
        <dbReference type="ChEBI" id="CHEBI:28938"/>
        <dbReference type="ChEBI" id="CHEBI:58451"/>
        <dbReference type="ChEBI" id="CHEBI:597326"/>
        <dbReference type="EC" id="1.4.3.5"/>
    </reaction>
</comment>
<keyword evidence="6 9" id="KW-0288">FMN</keyword>
<dbReference type="RefSeq" id="WP_010051708.1">
    <property type="nucleotide sequence ID" value="NZ_CP025958.1"/>
</dbReference>
<evidence type="ECO:0000259" key="12">
    <source>
        <dbReference type="Pfam" id="PF01243"/>
    </source>
</evidence>
<gene>
    <name evidence="9 14" type="primary">pdxH</name>
    <name evidence="14" type="ORF">C1280_15960</name>
</gene>
<feature type="binding site" evidence="9 10">
    <location>
        <position position="128"/>
    </location>
    <ligand>
        <name>substrate</name>
    </ligand>
</feature>
<feature type="binding site" evidence="9 11">
    <location>
        <begin position="145"/>
        <end position="146"/>
    </location>
    <ligand>
        <name>FMN</name>
        <dbReference type="ChEBI" id="CHEBI:58210"/>
    </ligand>
</feature>
<evidence type="ECO:0000256" key="8">
    <source>
        <dbReference type="ARBA" id="ARBA00023096"/>
    </source>
</evidence>
<feature type="binding site" evidence="9 11">
    <location>
        <position position="200"/>
    </location>
    <ligand>
        <name>FMN</name>
        <dbReference type="ChEBI" id="CHEBI:58210"/>
    </ligand>
</feature>
<feature type="binding site" evidence="9 11">
    <location>
        <begin position="81"/>
        <end position="82"/>
    </location>
    <ligand>
        <name>FMN</name>
        <dbReference type="ChEBI" id="CHEBI:58210"/>
    </ligand>
</feature>
<keyword evidence="5 9" id="KW-0285">Flavoprotein</keyword>
<dbReference type="InterPro" id="IPR000659">
    <property type="entry name" value="Pyridox_Oxase"/>
</dbReference>
<evidence type="ECO:0000256" key="11">
    <source>
        <dbReference type="PIRSR" id="PIRSR000190-2"/>
    </source>
</evidence>
<evidence type="ECO:0000313" key="15">
    <source>
        <dbReference type="Proteomes" id="UP000245802"/>
    </source>
</evidence>
<organism evidence="14 15">
    <name type="scientific">Gemmata obscuriglobus</name>
    <dbReference type="NCBI Taxonomy" id="114"/>
    <lineage>
        <taxon>Bacteria</taxon>
        <taxon>Pseudomonadati</taxon>
        <taxon>Planctomycetota</taxon>
        <taxon>Planctomycetia</taxon>
        <taxon>Gemmatales</taxon>
        <taxon>Gemmataceae</taxon>
        <taxon>Gemmata</taxon>
    </lineage>
</organism>
<dbReference type="HAMAP" id="MF_01629">
    <property type="entry name" value="PdxH"/>
    <property type="match status" value="1"/>
</dbReference>
<keyword evidence="7 9" id="KW-0560">Oxidoreductase</keyword>
<dbReference type="NCBIfam" id="NF004231">
    <property type="entry name" value="PRK05679.1"/>
    <property type="match status" value="1"/>
</dbReference>
<evidence type="ECO:0000256" key="3">
    <source>
        <dbReference type="ARBA" id="ARBA00007301"/>
    </source>
</evidence>
<evidence type="ECO:0000256" key="9">
    <source>
        <dbReference type="HAMAP-Rule" id="MF_01629"/>
    </source>
</evidence>
<dbReference type="Pfam" id="PF01243">
    <property type="entry name" value="PNPOx_N"/>
    <property type="match status" value="1"/>
</dbReference>
<dbReference type="InterPro" id="IPR012349">
    <property type="entry name" value="Split_barrel_FMN-bd"/>
</dbReference>
<dbReference type="Pfam" id="PF10590">
    <property type="entry name" value="PNP_phzG_C"/>
    <property type="match status" value="1"/>
</dbReference>
<dbReference type="InterPro" id="IPR011576">
    <property type="entry name" value="Pyridox_Oxase_N"/>
</dbReference>
<dbReference type="EMBL" id="CP025958">
    <property type="protein sequence ID" value="AWM38335.1"/>
    <property type="molecule type" value="Genomic_DNA"/>
</dbReference>